<dbReference type="EMBL" id="JAACAK010000113">
    <property type="protein sequence ID" value="NIR76076.1"/>
    <property type="molecule type" value="Genomic_DNA"/>
</dbReference>
<protein>
    <submittedName>
        <fullName evidence="10">1-acyl-sn-glycerol-3-phosphate acyltransferase</fullName>
    </submittedName>
</protein>
<name>A0AAE4ZCL8_9BACT</name>
<evidence type="ECO:0000313" key="11">
    <source>
        <dbReference type="Proteomes" id="UP000702544"/>
    </source>
</evidence>
<feature type="domain" description="Phospholipid/glycerol acyltransferase" evidence="9">
    <location>
        <begin position="69"/>
        <end position="190"/>
    </location>
</feature>
<reference evidence="10 11" key="1">
    <citation type="submission" date="2020-01" db="EMBL/GenBank/DDBJ databases">
        <title>Genomes assembled from Gulf of Kutch pelagic sediment metagenomes.</title>
        <authorList>
            <person name="Chandrashekar M."/>
            <person name="Mahajan M.S."/>
            <person name="Dave K.J."/>
            <person name="Vatsa P."/>
            <person name="Nathani N.M."/>
        </authorList>
    </citation>
    <scope>NUCLEOTIDE SEQUENCE [LARGE SCALE GENOMIC DNA]</scope>
    <source>
        <strain evidence="10">KS3-K002</strain>
    </source>
</reference>
<dbReference type="Pfam" id="PF01553">
    <property type="entry name" value="Acyltransferase"/>
    <property type="match status" value="1"/>
</dbReference>
<dbReference type="SMART" id="SM00563">
    <property type="entry name" value="PlsC"/>
    <property type="match status" value="1"/>
</dbReference>
<keyword evidence="3" id="KW-0443">Lipid metabolism</keyword>
<feature type="compositionally biased region" description="Low complexity" evidence="7">
    <location>
        <begin position="281"/>
        <end position="292"/>
    </location>
</feature>
<dbReference type="PANTHER" id="PTHR12497:SF0">
    <property type="entry name" value="TAFAZZIN"/>
    <property type="match status" value="1"/>
</dbReference>
<evidence type="ECO:0000256" key="7">
    <source>
        <dbReference type="SAM" id="MobiDB-lite"/>
    </source>
</evidence>
<dbReference type="Proteomes" id="UP000702544">
    <property type="component" value="Unassembled WGS sequence"/>
</dbReference>
<feature type="transmembrane region" description="Helical" evidence="8">
    <location>
        <begin position="28"/>
        <end position="52"/>
    </location>
</feature>
<accession>A0AAE4ZCL8</accession>
<dbReference type="AlphaFoldDB" id="A0AAE4ZCL8"/>
<keyword evidence="4 8" id="KW-0472">Membrane</keyword>
<gene>
    <name evidence="10" type="ORF">GWO12_13355</name>
</gene>
<keyword evidence="8" id="KW-1133">Transmembrane helix</keyword>
<dbReference type="PANTHER" id="PTHR12497">
    <property type="entry name" value="TAZ PROTEIN TAFAZZIN"/>
    <property type="match status" value="1"/>
</dbReference>
<dbReference type="SUPFAM" id="SSF69593">
    <property type="entry name" value="Glycerol-3-phosphate (1)-acyltransferase"/>
    <property type="match status" value="1"/>
</dbReference>
<comment type="caution">
    <text evidence="10">The sequence shown here is derived from an EMBL/GenBank/DDBJ whole genome shotgun (WGS) entry which is preliminary data.</text>
</comment>
<dbReference type="InterPro" id="IPR000872">
    <property type="entry name" value="Tafazzin"/>
</dbReference>
<evidence type="ECO:0000256" key="4">
    <source>
        <dbReference type="ARBA" id="ARBA00023136"/>
    </source>
</evidence>
<evidence type="ECO:0000256" key="8">
    <source>
        <dbReference type="SAM" id="Phobius"/>
    </source>
</evidence>
<dbReference type="GO" id="GO:0016020">
    <property type="term" value="C:membrane"/>
    <property type="evidence" value="ECO:0007669"/>
    <property type="project" value="UniProtKB-SubCell"/>
</dbReference>
<comment type="subcellular location">
    <subcellularLocation>
        <location evidence="1">Membrane</location>
        <topology evidence="1">Peripheral membrane protein</topology>
    </subcellularLocation>
</comment>
<keyword evidence="2" id="KW-0808">Transferase</keyword>
<proteinExistence type="predicted"/>
<dbReference type="GO" id="GO:0006644">
    <property type="term" value="P:phospholipid metabolic process"/>
    <property type="evidence" value="ECO:0007669"/>
    <property type="project" value="InterPro"/>
</dbReference>
<evidence type="ECO:0000256" key="5">
    <source>
        <dbReference type="ARBA" id="ARBA00023315"/>
    </source>
</evidence>
<sequence length="292" mass="33276">MKDFLGLKRFARSILKQPRARKGRVSNVIWHFVSWVVVNVSVTLSWPFWFILNRATVIGRENVGEAPNTLLLSNHQSMIDSMPIGVSAFYPKSLIKPYVIPWHPAASENFFKHPTLAWISFHFRCIPVKPGRRDLKALYRMIDVLPYGTMSIFPEGTRSRTGYVKRGRAGPGLLILATRPTVIPVAIDGMQDVLPIGKTIPRIGKRIWIKFGKPVDYSEFLDKPRTRETAQALVDKVMEIIRAQHRELRQMRIAHYASKDKNLKQQAYPPELARHVRPDTASDAAETASARD</sequence>
<comment type="catalytic activity">
    <reaction evidence="6">
        <text>1'-[1,2-diacyl-sn-glycero-3-phospho],3'-[1-acyl-sn-glycero-3-phospho]-glycerol + a 1,2-diacyl-sn-glycero-3-phosphocholine = a cardiolipin + a 1-acyl-sn-glycero-3-phosphocholine</text>
        <dbReference type="Rhea" id="RHEA:33731"/>
        <dbReference type="ChEBI" id="CHEBI:57643"/>
        <dbReference type="ChEBI" id="CHEBI:58168"/>
        <dbReference type="ChEBI" id="CHEBI:62237"/>
        <dbReference type="ChEBI" id="CHEBI:64743"/>
    </reaction>
    <physiologicalReaction direction="left-to-right" evidence="6">
        <dbReference type="Rhea" id="RHEA:33732"/>
    </physiologicalReaction>
    <physiologicalReaction direction="right-to-left" evidence="6">
        <dbReference type="Rhea" id="RHEA:33733"/>
    </physiologicalReaction>
</comment>
<evidence type="ECO:0000313" key="10">
    <source>
        <dbReference type="EMBL" id="NIR76076.1"/>
    </source>
</evidence>
<dbReference type="InterPro" id="IPR002123">
    <property type="entry name" value="Plipid/glycerol_acylTrfase"/>
</dbReference>
<evidence type="ECO:0000256" key="1">
    <source>
        <dbReference type="ARBA" id="ARBA00004170"/>
    </source>
</evidence>
<evidence type="ECO:0000259" key="9">
    <source>
        <dbReference type="SMART" id="SM00563"/>
    </source>
</evidence>
<evidence type="ECO:0000256" key="2">
    <source>
        <dbReference type="ARBA" id="ARBA00022679"/>
    </source>
</evidence>
<dbReference type="GO" id="GO:0008374">
    <property type="term" value="F:O-acyltransferase activity"/>
    <property type="evidence" value="ECO:0007669"/>
    <property type="project" value="TreeGrafter"/>
</dbReference>
<evidence type="ECO:0000256" key="6">
    <source>
        <dbReference type="ARBA" id="ARBA00047906"/>
    </source>
</evidence>
<keyword evidence="5 10" id="KW-0012">Acyltransferase</keyword>
<keyword evidence="8" id="KW-0812">Transmembrane</keyword>
<organism evidence="10 11">
    <name type="scientific">Candidatus Kutchimonas denitrificans</name>
    <dbReference type="NCBI Taxonomy" id="3056748"/>
    <lineage>
        <taxon>Bacteria</taxon>
        <taxon>Pseudomonadati</taxon>
        <taxon>Gemmatimonadota</taxon>
        <taxon>Gemmatimonadia</taxon>
        <taxon>Candidatus Palauibacterales</taxon>
        <taxon>Candidatus Palauibacteraceae</taxon>
        <taxon>Candidatus Kutchimonas</taxon>
    </lineage>
</organism>
<evidence type="ECO:0000256" key="3">
    <source>
        <dbReference type="ARBA" id="ARBA00023098"/>
    </source>
</evidence>
<dbReference type="CDD" id="cd07989">
    <property type="entry name" value="LPLAT_AGPAT-like"/>
    <property type="match status" value="1"/>
</dbReference>
<feature type="region of interest" description="Disordered" evidence="7">
    <location>
        <begin position="263"/>
        <end position="292"/>
    </location>
</feature>